<dbReference type="GO" id="GO:0005524">
    <property type="term" value="F:ATP binding"/>
    <property type="evidence" value="ECO:0007669"/>
    <property type="project" value="UniProtKB-KW"/>
</dbReference>
<reference evidence="6" key="1">
    <citation type="submission" date="2023-10" db="EMBL/GenBank/DDBJ databases">
        <title>Genome assembly of Pristionchus species.</title>
        <authorList>
            <person name="Yoshida K."/>
            <person name="Sommer R.J."/>
        </authorList>
    </citation>
    <scope>NUCLEOTIDE SEQUENCE</scope>
    <source>
        <strain evidence="6">RS5133</strain>
    </source>
</reference>
<evidence type="ECO:0000256" key="2">
    <source>
        <dbReference type="ARBA" id="ARBA00022741"/>
    </source>
</evidence>
<evidence type="ECO:0000256" key="3">
    <source>
        <dbReference type="ARBA" id="ARBA00022840"/>
    </source>
</evidence>
<dbReference type="Gene3D" id="3.30.30.30">
    <property type="match status" value="1"/>
</dbReference>
<dbReference type="FunFam" id="3.90.640.10:FF:000029">
    <property type="entry name" value="Heat shock protein 110"/>
    <property type="match status" value="1"/>
</dbReference>
<evidence type="ECO:0000313" key="6">
    <source>
        <dbReference type="EMBL" id="GMT32224.1"/>
    </source>
</evidence>
<feature type="non-terminal residue" evidence="6">
    <location>
        <position position="1"/>
    </location>
</feature>
<dbReference type="SUPFAM" id="SSF100920">
    <property type="entry name" value="Heat shock protein 70kD (HSP70), peptide-binding domain"/>
    <property type="match status" value="1"/>
</dbReference>
<comment type="caution">
    <text evidence="6">The sequence shown here is derived from an EMBL/GenBank/DDBJ whole genome shotgun (WGS) entry which is preliminary data.</text>
</comment>
<evidence type="ECO:0000256" key="1">
    <source>
        <dbReference type="ARBA" id="ARBA00007381"/>
    </source>
</evidence>
<dbReference type="GO" id="GO:0006950">
    <property type="term" value="P:response to stress"/>
    <property type="evidence" value="ECO:0007669"/>
    <property type="project" value="UniProtKB-ARBA"/>
</dbReference>
<dbReference type="InterPro" id="IPR043129">
    <property type="entry name" value="ATPase_NBD"/>
</dbReference>
<dbReference type="Pfam" id="PF00012">
    <property type="entry name" value="HSP70"/>
    <property type="match status" value="1"/>
</dbReference>
<dbReference type="Gene3D" id="3.30.420.40">
    <property type="match status" value="2"/>
</dbReference>
<dbReference type="PRINTS" id="PR00301">
    <property type="entry name" value="HEATSHOCK70"/>
</dbReference>
<keyword evidence="3 4" id="KW-0067">ATP-binding</keyword>
<dbReference type="PROSITE" id="PS00329">
    <property type="entry name" value="HSP70_2"/>
    <property type="match status" value="1"/>
</dbReference>
<dbReference type="Gene3D" id="2.60.34.10">
    <property type="entry name" value="Substrate Binding Domain Of DNAk, Chain A, domain 1"/>
    <property type="match status" value="1"/>
</dbReference>
<dbReference type="InterPro" id="IPR018181">
    <property type="entry name" value="Heat_shock_70_CS"/>
</dbReference>
<dbReference type="PROSITE" id="PS00297">
    <property type="entry name" value="HSP70_1"/>
    <property type="match status" value="1"/>
</dbReference>
<accession>A0AAV5WJF3</accession>
<dbReference type="PROSITE" id="PS01036">
    <property type="entry name" value="HSP70_3"/>
    <property type="match status" value="1"/>
</dbReference>
<feature type="region of interest" description="Disordered" evidence="5">
    <location>
        <begin position="512"/>
        <end position="543"/>
    </location>
</feature>
<comment type="similarity">
    <text evidence="1 4">Belongs to the heat shock protein 70 family.</text>
</comment>
<dbReference type="InterPro" id="IPR013126">
    <property type="entry name" value="Hsp_70_fam"/>
</dbReference>
<organism evidence="6 7">
    <name type="scientific">Pristionchus fissidentatus</name>
    <dbReference type="NCBI Taxonomy" id="1538716"/>
    <lineage>
        <taxon>Eukaryota</taxon>
        <taxon>Metazoa</taxon>
        <taxon>Ecdysozoa</taxon>
        <taxon>Nematoda</taxon>
        <taxon>Chromadorea</taxon>
        <taxon>Rhabditida</taxon>
        <taxon>Rhabditina</taxon>
        <taxon>Diplogasteromorpha</taxon>
        <taxon>Diplogasteroidea</taxon>
        <taxon>Neodiplogasteridae</taxon>
        <taxon>Pristionchus</taxon>
    </lineage>
</organism>
<dbReference type="GO" id="GO:0140662">
    <property type="term" value="F:ATP-dependent protein folding chaperone"/>
    <property type="evidence" value="ECO:0007669"/>
    <property type="project" value="InterPro"/>
</dbReference>
<proteinExistence type="inferred from homology"/>
<feature type="non-terminal residue" evidence="6">
    <location>
        <position position="543"/>
    </location>
</feature>
<dbReference type="CDD" id="cd24028">
    <property type="entry name" value="ASKHA_NBD_HSP70_HSPA1-like"/>
    <property type="match status" value="1"/>
</dbReference>
<protein>
    <recommendedName>
        <fullName evidence="8">Heat shock protein 70</fullName>
    </recommendedName>
</protein>
<dbReference type="SUPFAM" id="SSF53067">
    <property type="entry name" value="Actin-like ATPase domain"/>
    <property type="match status" value="2"/>
</dbReference>
<dbReference type="AlphaFoldDB" id="A0AAV5WJF3"/>
<sequence length="543" mass="60164">KAIGIDLGTTFSCVAYMKNSKTVEVIPNNYGNKITPSVVHFGGMFKEVGEGAQQRRGNDPKNTVFQIKRFMGRTPNDAEITKRRYPFEVLSTRKGEAAIRVTPIYENSKGESKMFSPEQISSYILGYMKALARRSLGDEVKDAVITVPANFNNAQRQATKDAGEMAGLNVLRIINEPTAAALAYGYGKNSEEERTVLVYDLGGGTFDVSIVRCRGLDAKVLSTAGLTDLGGEDFDLRIYEEAAVQFQKKGILLNEEEEFALHQSCESAKRTLSVIEKTTIEVFKNGTGHEIPFTRDEFEDLCMDLFEKTIDCVEDALILSGCDKSSIDDIVLVGGSSRIPRVQQMIREFFGNKDLKFDIPPDHAVAHGAAILAESLSNQNLLNSSLVGGSLRGAVKLADVLPFSLGTNLIYDRFSVILKRNTQYPVSNTEVYENANDDVTNMNFKILEGESAKHSENNLLGVCQIAVPQRKIGGNVISTTFSIDENGILSVHLRDQETDNQASTKVQTSRLTDNERLKMVRNAREEEEKEEIEKKKYDARTAF</sequence>
<evidence type="ECO:0000313" key="7">
    <source>
        <dbReference type="Proteomes" id="UP001432322"/>
    </source>
</evidence>
<evidence type="ECO:0000256" key="5">
    <source>
        <dbReference type="SAM" id="MobiDB-lite"/>
    </source>
</evidence>
<dbReference type="Proteomes" id="UP001432322">
    <property type="component" value="Unassembled WGS sequence"/>
</dbReference>
<dbReference type="Gene3D" id="3.90.640.10">
    <property type="entry name" value="Actin, Chain A, domain 4"/>
    <property type="match status" value="1"/>
</dbReference>
<dbReference type="InterPro" id="IPR029047">
    <property type="entry name" value="HSP70_peptide-bd_sf"/>
</dbReference>
<evidence type="ECO:0000256" key="4">
    <source>
        <dbReference type="RuleBase" id="RU003322"/>
    </source>
</evidence>
<dbReference type="EMBL" id="BTSY01000006">
    <property type="protein sequence ID" value="GMT32224.1"/>
    <property type="molecule type" value="Genomic_DNA"/>
</dbReference>
<keyword evidence="7" id="KW-1185">Reference proteome</keyword>
<dbReference type="PANTHER" id="PTHR19375">
    <property type="entry name" value="HEAT SHOCK PROTEIN 70KDA"/>
    <property type="match status" value="1"/>
</dbReference>
<gene>
    <name evidence="6" type="ORF">PFISCL1PPCAC_23521</name>
</gene>
<keyword evidence="2 4" id="KW-0547">Nucleotide-binding</keyword>
<name>A0AAV5WJF3_9BILA</name>
<evidence type="ECO:0008006" key="8">
    <source>
        <dbReference type="Google" id="ProtNLM"/>
    </source>
</evidence>